<reference evidence="10 11" key="1">
    <citation type="submission" date="2017-09" db="EMBL/GenBank/DDBJ databases">
        <title>Depth-based differentiation of microbial function through sediment-hosted aquifers and enrichment of novel symbionts in the deep terrestrial subsurface.</title>
        <authorList>
            <person name="Probst A.J."/>
            <person name="Ladd B."/>
            <person name="Jarett J.K."/>
            <person name="Geller-Mcgrath D.E."/>
            <person name="Sieber C.M."/>
            <person name="Emerson J.B."/>
            <person name="Anantharaman K."/>
            <person name="Thomas B.C."/>
            <person name="Malmstrom R."/>
            <person name="Stieglmeier M."/>
            <person name="Klingl A."/>
            <person name="Woyke T."/>
            <person name="Ryan C.M."/>
            <person name="Banfield J.F."/>
        </authorList>
    </citation>
    <scope>NUCLEOTIDE SEQUENCE [LARGE SCALE GENOMIC DNA]</scope>
    <source>
        <strain evidence="10">CG23_combo_of_CG06-09_8_20_14_all_36_12</strain>
    </source>
</reference>
<gene>
    <name evidence="10" type="primary">infB</name>
    <name evidence="10" type="ORF">COX34_01175</name>
</gene>
<keyword evidence="4" id="KW-0547">Nucleotide-binding</keyword>
<protein>
    <recommendedName>
        <fullName evidence="2 7">Translation initiation factor IF-2</fullName>
    </recommendedName>
</protein>
<dbReference type="SUPFAM" id="SSF52540">
    <property type="entry name" value="P-loop containing nucleoside triphosphate hydrolases"/>
    <property type="match status" value="1"/>
</dbReference>
<dbReference type="EMBL" id="PCRS01000018">
    <property type="protein sequence ID" value="PIP24978.1"/>
    <property type="molecule type" value="Genomic_DNA"/>
</dbReference>
<dbReference type="PRINTS" id="PR00315">
    <property type="entry name" value="ELONGATNFCT"/>
</dbReference>
<evidence type="ECO:0000256" key="5">
    <source>
        <dbReference type="ARBA" id="ARBA00022917"/>
    </source>
</evidence>
<dbReference type="InterPro" id="IPR005225">
    <property type="entry name" value="Small_GTP-bd"/>
</dbReference>
<feature type="domain" description="Tr-type G" evidence="9">
    <location>
        <begin position="55"/>
        <end position="244"/>
    </location>
</feature>
<keyword evidence="5 8" id="KW-0648">Protein biosynthesis</keyword>
<dbReference type="GO" id="GO:0005737">
    <property type="term" value="C:cytoplasm"/>
    <property type="evidence" value="ECO:0007669"/>
    <property type="project" value="UniProtKB-UniRule"/>
</dbReference>
<dbReference type="Proteomes" id="UP000228681">
    <property type="component" value="Unassembled WGS sequence"/>
</dbReference>
<evidence type="ECO:0000256" key="4">
    <source>
        <dbReference type="ARBA" id="ARBA00022741"/>
    </source>
</evidence>
<dbReference type="Gene3D" id="3.40.50.10050">
    <property type="entry name" value="Translation initiation factor IF- 2, domain 3"/>
    <property type="match status" value="1"/>
</dbReference>
<dbReference type="GO" id="GO:0005525">
    <property type="term" value="F:GTP binding"/>
    <property type="evidence" value="ECO:0007669"/>
    <property type="project" value="UniProtKB-KW"/>
</dbReference>
<dbReference type="FunFam" id="3.40.50.10050:FF:000001">
    <property type="entry name" value="Translation initiation factor IF-2"/>
    <property type="match status" value="1"/>
</dbReference>
<evidence type="ECO:0000256" key="8">
    <source>
        <dbReference type="RuleBase" id="RU000644"/>
    </source>
</evidence>
<dbReference type="FunFam" id="3.40.50.300:FF:000019">
    <property type="entry name" value="Translation initiation factor IF-2"/>
    <property type="match status" value="1"/>
</dbReference>
<dbReference type="PANTHER" id="PTHR43381:SF5">
    <property type="entry name" value="TR-TYPE G DOMAIN-CONTAINING PROTEIN"/>
    <property type="match status" value="1"/>
</dbReference>
<dbReference type="InterPro" id="IPR029459">
    <property type="entry name" value="EFTU-type"/>
</dbReference>
<dbReference type="Pfam" id="PF22042">
    <property type="entry name" value="EF-G_D2"/>
    <property type="match status" value="1"/>
</dbReference>
<organism evidence="10 11">
    <name type="scientific">Candidatus Nealsonbacteria bacterium CG23_combo_of_CG06-09_8_20_14_all_36_12</name>
    <dbReference type="NCBI Taxonomy" id="1974718"/>
    <lineage>
        <taxon>Bacteria</taxon>
        <taxon>Candidatus Nealsoniibacteriota</taxon>
    </lineage>
</organism>
<name>A0A2G9Z0H3_9BACT</name>
<dbReference type="InterPro" id="IPR053905">
    <property type="entry name" value="EF-G-like_DII"/>
</dbReference>
<dbReference type="InterPro" id="IPR000795">
    <property type="entry name" value="T_Tr_GTP-bd_dom"/>
</dbReference>
<dbReference type="InterPro" id="IPR023115">
    <property type="entry name" value="TIF_IF2_dom3"/>
</dbReference>
<dbReference type="NCBIfam" id="TIGR00231">
    <property type="entry name" value="small_GTP"/>
    <property type="match status" value="1"/>
</dbReference>
<evidence type="ECO:0000256" key="6">
    <source>
        <dbReference type="ARBA" id="ARBA00023134"/>
    </source>
</evidence>
<dbReference type="Pfam" id="PF00009">
    <property type="entry name" value="GTP_EFTU"/>
    <property type="match status" value="1"/>
</dbReference>
<dbReference type="InterPro" id="IPR015760">
    <property type="entry name" value="TIF_IF2"/>
</dbReference>
<dbReference type="NCBIfam" id="TIGR00487">
    <property type="entry name" value="IF-2"/>
    <property type="match status" value="1"/>
</dbReference>
<keyword evidence="3 8" id="KW-0396">Initiation factor</keyword>
<evidence type="ECO:0000256" key="2">
    <source>
        <dbReference type="ARBA" id="ARBA00020675"/>
    </source>
</evidence>
<evidence type="ECO:0000256" key="7">
    <source>
        <dbReference type="NCBIfam" id="TIGR00487"/>
    </source>
</evidence>
<dbReference type="PANTHER" id="PTHR43381">
    <property type="entry name" value="TRANSLATION INITIATION FACTOR IF-2-RELATED"/>
    <property type="match status" value="1"/>
</dbReference>
<dbReference type="Gene3D" id="3.40.50.300">
    <property type="entry name" value="P-loop containing nucleotide triphosphate hydrolases"/>
    <property type="match status" value="1"/>
</dbReference>
<dbReference type="CDD" id="cd01887">
    <property type="entry name" value="IF2_eIF5B"/>
    <property type="match status" value="1"/>
</dbReference>
<dbReference type="Pfam" id="PF11987">
    <property type="entry name" value="IF-2"/>
    <property type="match status" value="1"/>
</dbReference>
<dbReference type="GO" id="GO:0003743">
    <property type="term" value="F:translation initiation factor activity"/>
    <property type="evidence" value="ECO:0007669"/>
    <property type="project" value="UniProtKB-UniRule"/>
</dbReference>
<comment type="function">
    <text evidence="8">One of the essential components for the initiation of protein synthesis. Protects formylmethionyl-tRNA from spontaneous hydrolysis and promotes its binding to the 30S ribosomal subunits. Also involved in the hydrolysis of GTP during the formation of the 70S ribosomal complex.</text>
</comment>
<dbReference type="InterPro" id="IPR000178">
    <property type="entry name" value="TF_IF2_bacterial-like"/>
</dbReference>
<evidence type="ECO:0000259" key="9">
    <source>
        <dbReference type="PROSITE" id="PS51722"/>
    </source>
</evidence>
<dbReference type="SUPFAM" id="SSF50447">
    <property type="entry name" value="Translation proteins"/>
    <property type="match status" value="2"/>
</dbReference>
<evidence type="ECO:0000256" key="3">
    <source>
        <dbReference type="ARBA" id="ARBA00022540"/>
    </source>
</evidence>
<dbReference type="SUPFAM" id="SSF52156">
    <property type="entry name" value="Initiation factor IF2/eIF5b, domain 3"/>
    <property type="match status" value="1"/>
</dbReference>
<dbReference type="InterPro" id="IPR027417">
    <property type="entry name" value="P-loop_NTPase"/>
</dbReference>
<dbReference type="AlphaFoldDB" id="A0A2G9Z0H3"/>
<dbReference type="Pfam" id="PF14578">
    <property type="entry name" value="GTP_EFTU_D4"/>
    <property type="match status" value="1"/>
</dbReference>
<evidence type="ECO:0000256" key="1">
    <source>
        <dbReference type="ARBA" id="ARBA00007733"/>
    </source>
</evidence>
<accession>A0A2G9Z0H3</accession>
<dbReference type="InterPro" id="IPR009000">
    <property type="entry name" value="Transl_B-barrel_sf"/>
</dbReference>
<evidence type="ECO:0000313" key="11">
    <source>
        <dbReference type="Proteomes" id="UP000228681"/>
    </source>
</evidence>
<dbReference type="PROSITE" id="PS51722">
    <property type="entry name" value="G_TR_2"/>
    <property type="match status" value="1"/>
</dbReference>
<comment type="caution">
    <text evidence="10">The sequence shown here is derived from an EMBL/GenBank/DDBJ whole genome shotgun (WGS) entry which is preliminary data.</text>
</comment>
<keyword evidence="6" id="KW-0342">GTP-binding</keyword>
<evidence type="ECO:0000313" key="10">
    <source>
        <dbReference type="EMBL" id="PIP24978.1"/>
    </source>
</evidence>
<dbReference type="InterPro" id="IPR036925">
    <property type="entry name" value="TIF_IF2_dom3_sf"/>
</dbReference>
<dbReference type="Gene3D" id="2.40.30.10">
    <property type="entry name" value="Translation factors"/>
    <property type="match status" value="2"/>
</dbReference>
<proteinExistence type="inferred from homology"/>
<comment type="similarity">
    <text evidence="1 8">Belongs to the TRAFAC class translation factor GTPase superfamily. Classic translation factor GTPase family. IF-2 subfamily.</text>
</comment>
<sequence>MTKTVLKFKHLNFEFVSDLDIRISDFHFNIMVKEAKENLTRLPTPSAQADGGRVSRPPVVVILGHVDHGKTTLLDYIRKTNVAEKETGGITQHIGAYEIEVGNPPSSPPTINLRTDKKATEGQRKITFIDTPGHEAFSAMRGRGAKVADIAILVVAAEEGVKPQTKEAILHIKKTGIPMIVAINKIDRPEANPEKVKRELAENGVLVEKLGGKIPSVEISAKTGQRIEDLLELIILVAEMEKLTGDISKTAEGLIIEAYLDSLRGPTATLLLRDGVLKSGDIIGTVSALGKVKTLENFQSFPIKKALPSQPVIVLGFENVPQVGEKFKVFSDIESAKKYIEKKERKAGEGEVFLIEEGQRVLNLILKADVLGSLEAVEEVLKNLPQEKVILRILKKNVGEINESDLKLANSAKATILGFRVKINPIATNLKEQLKVRILVFDIIYELIQGVRSLMEKIMAPEVVKTTIGKVKVLVIFRQEARRQIIGGRVIEGEVKLGLRVEVFRNEEKVSEGRLVNLQKNKKDVEKAIKGEECGILFEGDVKIEEGDILVIYTEERRRGEL</sequence>
<dbReference type="GO" id="GO:0003924">
    <property type="term" value="F:GTPase activity"/>
    <property type="evidence" value="ECO:0007669"/>
    <property type="project" value="InterPro"/>
</dbReference>